<accession>A0A9D4BKR4</accession>
<dbReference type="AlphaFoldDB" id="A0A9D4BKR4"/>
<reference evidence="1" key="2">
    <citation type="submission" date="2020-11" db="EMBL/GenBank/DDBJ databases">
        <authorList>
            <person name="McCartney M.A."/>
            <person name="Auch B."/>
            <person name="Kono T."/>
            <person name="Mallez S."/>
            <person name="Becker A."/>
            <person name="Gohl D.M."/>
            <person name="Silverstein K.A.T."/>
            <person name="Koren S."/>
            <person name="Bechman K.B."/>
            <person name="Herman A."/>
            <person name="Abrahante J.E."/>
            <person name="Garbe J."/>
        </authorList>
    </citation>
    <scope>NUCLEOTIDE SEQUENCE</scope>
    <source>
        <strain evidence="1">Duluth1</strain>
        <tissue evidence="1">Whole animal</tissue>
    </source>
</reference>
<evidence type="ECO:0000313" key="2">
    <source>
        <dbReference type="Proteomes" id="UP000828390"/>
    </source>
</evidence>
<comment type="caution">
    <text evidence="1">The sequence shown here is derived from an EMBL/GenBank/DDBJ whole genome shotgun (WGS) entry which is preliminary data.</text>
</comment>
<dbReference type="Proteomes" id="UP000828390">
    <property type="component" value="Unassembled WGS sequence"/>
</dbReference>
<keyword evidence="2" id="KW-1185">Reference proteome</keyword>
<proteinExistence type="predicted"/>
<gene>
    <name evidence="1" type="ORF">DPMN_066697</name>
</gene>
<name>A0A9D4BKR4_DREPO</name>
<reference evidence="1" key="1">
    <citation type="journal article" date="2019" name="bioRxiv">
        <title>The Genome of the Zebra Mussel, Dreissena polymorpha: A Resource for Invasive Species Research.</title>
        <authorList>
            <person name="McCartney M.A."/>
            <person name="Auch B."/>
            <person name="Kono T."/>
            <person name="Mallez S."/>
            <person name="Zhang Y."/>
            <person name="Obille A."/>
            <person name="Becker A."/>
            <person name="Abrahante J.E."/>
            <person name="Garbe J."/>
            <person name="Badalamenti J.P."/>
            <person name="Herman A."/>
            <person name="Mangelson H."/>
            <person name="Liachko I."/>
            <person name="Sullivan S."/>
            <person name="Sone E.D."/>
            <person name="Koren S."/>
            <person name="Silverstein K.A.T."/>
            <person name="Beckman K.B."/>
            <person name="Gohl D.M."/>
        </authorList>
    </citation>
    <scope>NUCLEOTIDE SEQUENCE</scope>
    <source>
        <strain evidence="1">Duluth1</strain>
        <tissue evidence="1">Whole animal</tissue>
    </source>
</reference>
<protein>
    <submittedName>
        <fullName evidence="1">Uncharacterized protein</fullName>
    </submittedName>
</protein>
<dbReference type="EMBL" id="JAIWYP010000014">
    <property type="protein sequence ID" value="KAH3707296.1"/>
    <property type="molecule type" value="Genomic_DNA"/>
</dbReference>
<sequence>MWRIKSIPKDDIVLTRFCYSHTSGHVFRRTVTIFEFSRGIITTNVRTKFHGDLSINVTSRVLKKFFYSHTNVLTKFLEDLLTIFFFILTKLPSFEHEKNIIWTILLTKFHDNRAINVAYRVLTRKNVDDALRTNGDPKSTP</sequence>
<organism evidence="1 2">
    <name type="scientific">Dreissena polymorpha</name>
    <name type="common">Zebra mussel</name>
    <name type="synonym">Mytilus polymorpha</name>
    <dbReference type="NCBI Taxonomy" id="45954"/>
    <lineage>
        <taxon>Eukaryota</taxon>
        <taxon>Metazoa</taxon>
        <taxon>Spiralia</taxon>
        <taxon>Lophotrochozoa</taxon>
        <taxon>Mollusca</taxon>
        <taxon>Bivalvia</taxon>
        <taxon>Autobranchia</taxon>
        <taxon>Heteroconchia</taxon>
        <taxon>Euheterodonta</taxon>
        <taxon>Imparidentia</taxon>
        <taxon>Neoheterodontei</taxon>
        <taxon>Myida</taxon>
        <taxon>Dreissenoidea</taxon>
        <taxon>Dreissenidae</taxon>
        <taxon>Dreissena</taxon>
    </lineage>
</organism>
<evidence type="ECO:0000313" key="1">
    <source>
        <dbReference type="EMBL" id="KAH3707296.1"/>
    </source>
</evidence>